<dbReference type="InterPro" id="IPR032914">
    <property type="entry name" value="Vam6/VPS39/TRAP1"/>
</dbReference>
<dbReference type="PANTHER" id="PTHR12894">
    <property type="entry name" value="CNH DOMAIN CONTAINING"/>
    <property type="match status" value="1"/>
</dbReference>
<dbReference type="Pfam" id="PF10367">
    <property type="entry name" value="zf-Vps39_C"/>
    <property type="match status" value="1"/>
</dbReference>
<dbReference type="PANTHER" id="PTHR12894:SF27">
    <property type="entry name" value="TRANSFORMING GROWTH FACTOR-BETA RECEPTOR-ASSOCIATED PROTEIN 1"/>
    <property type="match status" value="1"/>
</dbReference>
<dbReference type="GO" id="GO:0034058">
    <property type="term" value="P:endosomal vesicle fusion"/>
    <property type="evidence" value="ECO:0007669"/>
    <property type="project" value="TreeGrafter"/>
</dbReference>
<keyword evidence="6" id="KW-1185">Reference proteome</keyword>
<organism evidence="6 7">
    <name type="scientific">Ascaris lumbricoides</name>
    <name type="common">Giant roundworm</name>
    <dbReference type="NCBI Taxonomy" id="6252"/>
    <lineage>
        <taxon>Eukaryota</taxon>
        <taxon>Metazoa</taxon>
        <taxon>Ecdysozoa</taxon>
        <taxon>Nematoda</taxon>
        <taxon>Chromadorea</taxon>
        <taxon>Rhabditida</taxon>
        <taxon>Spirurina</taxon>
        <taxon>Ascaridomorpha</taxon>
        <taxon>Ascaridoidea</taxon>
        <taxon>Ascarididae</taxon>
        <taxon>Ascaris</taxon>
    </lineage>
</organism>
<dbReference type="GO" id="GO:0016020">
    <property type="term" value="C:membrane"/>
    <property type="evidence" value="ECO:0007669"/>
    <property type="project" value="TreeGrafter"/>
</dbReference>
<keyword evidence="4" id="KW-0653">Protein transport</keyword>
<dbReference type="GO" id="GO:0015031">
    <property type="term" value="P:protein transport"/>
    <property type="evidence" value="ECO:0007669"/>
    <property type="project" value="UniProtKB-KW"/>
</dbReference>
<evidence type="ECO:0000256" key="2">
    <source>
        <dbReference type="ARBA" id="ARBA00022448"/>
    </source>
</evidence>
<evidence type="ECO:0000259" key="5">
    <source>
        <dbReference type="PROSITE" id="PS50219"/>
    </source>
</evidence>
<dbReference type="WBParaSite" id="ALUE_0000952801-mRNA-1">
    <property type="protein sequence ID" value="ALUE_0000952801-mRNA-1"/>
    <property type="gene ID" value="ALUE_0000952801"/>
</dbReference>
<feature type="domain" description="CNH" evidence="5">
    <location>
        <begin position="42"/>
        <end position="306"/>
    </location>
</feature>
<dbReference type="SUPFAM" id="SSF50978">
    <property type="entry name" value="WD40 repeat-like"/>
    <property type="match status" value="1"/>
</dbReference>
<reference evidence="7" key="1">
    <citation type="submission" date="2023-03" db="UniProtKB">
        <authorList>
            <consortium name="WormBaseParasite"/>
        </authorList>
    </citation>
    <scope>IDENTIFICATION</scope>
</reference>
<name>A0A9J2PJ54_ASCLU</name>
<proteinExistence type="predicted"/>
<dbReference type="InterPro" id="IPR001180">
    <property type="entry name" value="CNH_dom"/>
</dbReference>
<dbReference type="InterPro" id="IPR036322">
    <property type="entry name" value="WD40_repeat_dom_sf"/>
</dbReference>
<dbReference type="GO" id="GO:0006914">
    <property type="term" value="P:autophagy"/>
    <property type="evidence" value="ECO:0007669"/>
    <property type="project" value="TreeGrafter"/>
</dbReference>
<keyword evidence="2" id="KW-0813">Transport</keyword>
<comment type="subcellular location">
    <subcellularLocation>
        <location evidence="1">Cytoplasm</location>
    </subcellularLocation>
</comment>
<dbReference type="Proteomes" id="UP000036681">
    <property type="component" value="Unplaced"/>
</dbReference>
<keyword evidence="3" id="KW-0963">Cytoplasm</keyword>
<dbReference type="AlphaFoldDB" id="A0A9J2PJ54"/>
<protein>
    <submittedName>
        <fullName evidence="7">CNH domain-containing protein</fullName>
    </submittedName>
</protein>
<dbReference type="InterPro" id="IPR019453">
    <property type="entry name" value="VPS39/TGFA1_Znf"/>
</dbReference>
<evidence type="ECO:0000256" key="4">
    <source>
        <dbReference type="ARBA" id="ARBA00022927"/>
    </source>
</evidence>
<evidence type="ECO:0000256" key="3">
    <source>
        <dbReference type="ARBA" id="ARBA00022490"/>
    </source>
</evidence>
<evidence type="ECO:0000256" key="1">
    <source>
        <dbReference type="ARBA" id="ARBA00004496"/>
    </source>
</evidence>
<dbReference type="PROSITE" id="PS50219">
    <property type="entry name" value="CNH"/>
    <property type="match status" value="1"/>
</dbReference>
<dbReference type="GO" id="GO:0005737">
    <property type="term" value="C:cytoplasm"/>
    <property type="evidence" value="ECO:0007669"/>
    <property type="project" value="UniProtKB-SubCell"/>
</dbReference>
<sequence length="846" mass="95919">MDDGRTVTDVAVSWDRLCQTMATDPFRLKGVKFAAAQCMASNEQVVCVDGCSNFLYFGTTHGNIVRLELQEHGDTEVRDVMQLPTKSAITQLLAASAVECLIVVSASKIFYVDINSLQVLSAGTSSNVICIALNTNPVTEDPFALHIAIATSNRMILVCEKSERNSFVRQRITTDDNVIAICYSKNCICYATQSEYFVYNINGNVTLSLFPYDIASTTPLIVNIDTEEFLVSGMQGLAIFATSAGVSSRPPLFWGADRIVSTVYHSPYIFALNSSSLIVFKCNEASEVHRMSVVEGSIVSNVTGRVVLCVKNQIFLIEEISWFDRAEALLTQSCIDDALKLAEESVLSASYDEAEILRLNRLKQKAALIYFRDEQFEKCSDMAASAEIDPRELIFHYGHLEFPLVPFQVSDFNIAAVGDVDTTSERHLDFLQKYLLRVRNLHWTRAYKRDLDTALVCLLSRNDGFLEEKSLSDLSCSLHDCKEWMRARNCLRFYVSVAFECDNTQDAFETCCELSDVRRFDADLHQLCLRNFNRIMDVKILLGSLEFLLRFDAASTVRALESLPIQVDPREIVKYLEPYRDELIFYLQRMRQLQIAELDTKLAILYIEEISRLLPNEEDDNIQKIKQYRTSLRHLFFESHYIEKEKVAEKMKASSAFAVETILLKGKDRASEECLETLLNDYREFDAAELYCFYMNAHNKRLFRILLKSYLKIVTTQPEFKSRIVNMLQSMNEPGDELEIIAEFPDDWPLQMLSSFASKALSAYDYRLHCDKLRTAALSVALRHLTSELREGASTKINIDDHTRCAACGNPIGNEEVAVYPHSNTLVHRSCTNCSHLCPETDTAGV</sequence>
<dbReference type="Pfam" id="PF00780">
    <property type="entry name" value="CNH"/>
    <property type="match status" value="1"/>
</dbReference>
<evidence type="ECO:0000313" key="6">
    <source>
        <dbReference type="Proteomes" id="UP000036681"/>
    </source>
</evidence>
<accession>A0A9J2PJ54</accession>
<evidence type="ECO:0000313" key="7">
    <source>
        <dbReference type="WBParaSite" id="ALUE_0000952801-mRNA-1"/>
    </source>
</evidence>